<dbReference type="SUPFAM" id="SSF49373">
    <property type="entry name" value="Invasin/intimin cell-adhesion fragments"/>
    <property type="match status" value="1"/>
</dbReference>
<dbReference type="Proteomes" id="UP000606720">
    <property type="component" value="Unassembled WGS sequence"/>
</dbReference>
<sequence>MKKRKKITTVLLIIFGIMTSVPVQAQEIADVQESIDVVGKDCLTSEDGQWQYEILETDEGEKYIDLYEYNGNEEVLAVPSKINGITVCSMGSIVFYNNETLREVTLPKTIVTVSQGVFKTAYALEKISIENPTEAGFHTIDGVFFNGKQLVAYPPAKQGDLYVIPEGTTDILNGAFFGCADLKKIVVPSSAVYYRTCAFAKCKQPIDIILKGTSSTALNFIKNACWEMPVGTRYLTKTEEYKAKLLEKMTSTSVYKDSTDTMAVEVMNPTPATALTFSDGTTEAWVQASYTDTGYTGDPVNNFYLQSLYQQEPYDTTDNVTWSLVSADTCPAILNEKNPDKYVCQVTSGGTIITYAGGNAVLKGTDESGHELILHVAVYSPMETFEVKGRSGPSVKAGEEAVVYADITPEYSYANNVKVTWTSSNPEVATVEAYGTVTAKINGLEAGYTTLTATVNDNGKLISKTLEVSVFDYITNCTVDPIPAQTYLGEQLKPVPVVCYHERILTEGIDYEVVYYGDNCAIGKQEGYMCINGLNTTFARTVKTLNAYFDIIDGRSNPSGVNPTPGTGENQNPSNNTGSSHTPSTGDPNTASNDPEQGNGTDTAIKTFQAKNIKYTVTSAKEVKVTGPTKKSIRSVTIPATVKYKGTTYKVTSIGSKAFYNCKKLKTVTIKSRKLKSVGKNAFKGIYKKAKVTVPKSKYKAYRKLFKKAGFSSKTVWKKK</sequence>
<dbReference type="AlphaFoldDB" id="A0A923RTA8"/>
<dbReference type="PANTHER" id="PTHR45661">
    <property type="entry name" value="SURFACE ANTIGEN"/>
    <property type="match status" value="1"/>
</dbReference>
<dbReference type="InterPro" id="IPR008964">
    <property type="entry name" value="Invasin/intimin_cell_adhesion"/>
</dbReference>
<dbReference type="Gene3D" id="3.80.10.10">
    <property type="entry name" value="Ribonuclease Inhibitor"/>
    <property type="match status" value="2"/>
</dbReference>
<dbReference type="InterPro" id="IPR026906">
    <property type="entry name" value="LRR_5"/>
</dbReference>
<feature type="region of interest" description="Disordered" evidence="1">
    <location>
        <begin position="556"/>
        <end position="602"/>
    </location>
</feature>
<feature type="signal peptide" evidence="2">
    <location>
        <begin position="1"/>
        <end position="25"/>
    </location>
</feature>
<dbReference type="EMBL" id="JACOPH010000007">
    <property type="protein sequence ID" value="MBC5714473.1"/>
    <property type="molecule type" value="Genomic_DNA"/>
</dbReference>
<evidence type="ECO:0000259" key="3">
    <source>
        <dbReference type="SMART" id="SM00635"/>
    </source>
</evidence>
<keyword evidence="5" id="KW-1185">Reference proteome</keyword>
<keyword evidence="2" id="KW-0732">Signal</keyword>
<feature type="domain" description="BIG2" evidence="3">
    <location>
        <begin position="381"/>
        <end position="465"/>
    </location>
</feature>
<dbReference type="InterPro" id="IPR053139">
    <property type="entry name" value="Surface_bspA-like"/>
</dbReference>
<evidence type="ECO:0000313" key="4">
    <source>
        <dbReference type="EMBL" id="MBC5714473.1"/>
    </source>
</evidence>
<organism evidence="4 5">
    <name type="scientific">Roseburia zhanii</name>
    <dbReference type="NCBI Taxonomy" id="2763064"/>
    <lineage>
        <taxon>Bacteria</taxon>
        <taxon>Bacillati</taxon>
        <taxon>Bacillota</taxon>
        <taxon>Clostridia</taxon>
        <taxon>Lachnospirales</taxon>
        <taxon>Lachnospiraceae</taxon>
        <taxon>Roseburia</taxon>
    </lineage>
</organism>
<dbReference type="InterPro" id="IPR032675">
    <property type="entry name" value="LRR_dom_sf"/>
</dbReference>
<gene>
    <name evidence="4" type="ORF">H8S17_09660</name>
</gene>
<dbReference type="Pfam" id="PF02368">
    <property type="entry name" value="Big_2"/>
    <property type="match status" value="1"/>
</dbReference>
<dbReference type="PANTHER" id="PTHR45661:SF3">
    <property type="entry name" value="IG-LIKE DOMAIN-CONTAINING PROTEIN"/>
    <property type="match status" value="1"/>
</dbReference>
<proteinExistence type="predicted"/>
<evidence type="ECO:0000313" key="5">
    <source>
        <dbReference type="Proteomes" id="UP000606720"/>
    </source>
</evidence>
<evidence type="ECO:0000256" key="1">
    <source>
        <dbReference type="SAM" id="MobiDB-lite"/>
    </source>
</evidence>
<dbReference type="SMART" id="SM00635">
    <property type="entry name" value="BID_2"/>
    <property type="match status" value="1"/>
</dbReference>
<comment type="caution">
    <text evidence="4">The sequence shown here is derived from an EMBL/GenBank/DDBJ whole genome shotgun (WGS) entry which is preliminary data.</text>
</comment>
<name>A0A923RTA8_9FIRM</name>
<feature type="chain" id="PRO_5037733243" evidence="2">
    <location>
        <begin position="26"/>
        <end position="720"/>
    </location>
</feature>
<dbReference type="Pfam" id="PF13306">
    <property type="entry name" value="LRR_5"/>
    <property type="match status" value="3"/>
</dbReference>
<protein>
    <submittedName>
        <fullName evidence="4">Leucine-rich repeat protein</fullName>
    </submittedName>
</protein>
<dbReference type="RefSeq" id="WP_186867164.1">
    <property type="nucleotide sequence ID" value="NZ_JACOPH010000007.1"/>
</dbReference>
<evidence type="ECO:0000256" key="2">
    <source>
        <dbReference type="SAM" id="SignalP"/>
    </source>
</evidence>
<accession>A0A923RTA8</accession>
<reference evidence="4" key="1">
    <citation type="submission" date="2020-08" db="EMBL/GenBank/DDBJ databases">
        <title>Genome public.</title>
        <authorList>
            <person name="Liu C."/>
            <person name="Sun Q."/>
        </authorList>
    </citation>
    <scope>NUCLEOTIDE SEQUENCE</scope>
    <source>
        <strain evidence="4">BX1005</strain>
    </source>
</reference>
<dbReference type="Gene3D" id="2.60.40.1080">
    <property type="match status" value="1"/>
</dbReference>
<dbReference type="InterPro" id="IPR003343">
    <property type="entry name" value="Big_2"/>
</dbReference>